<reference evidence="7" key="1">
    <citation type="journal article" date="2013" name="Nature">
        <title>Pan genome of the phytoplankton Emiliania underpins its global distribution.</title>
        <authorList>
            <person name="Read B.A."/>
            <person name="Kegel J."/>
            <person name="Klute M.J."/>
            <person name="Kuo A."/>
            <person name="Lefebvre S.C."/>
            <person name="Maumus F."/>
            <person name="Mayer C."/>
            <person name="Miller J."/>
            <person name="Monier A."/>
            <person name="Salamov A."/>
            <person name="Young J."/>
            <person name="Aguilar M."/>
            <person name="Claverie J.M."/>
            <person name="Frickenhaus S."/>
            <person name="Gonzalez K."/>
            <person name="Herman E.K."/>
            <person name="Lin Y.C."/>
            <person name="Napier J."/>
            <person name="Ogata H."/>
            <person name="Sarno A.F."/>
            <person name="Shmutz J."/>
            <person name="Schroeder D."/>
            <person name="de Vargas C."/>
            <person name="Verret F."/>
            <person name="von Dassow P."/>
            <person name="Valentin K."/>
            <person name="Van de Peer Y."/>
            <person name="Wheeler G."/>
            <person name="Dacks J.B."/>
            <person name="Delwiche C.F."/>
            <person name="Dyhrman S.T."/>
            <person name="Glockner G."/>
            <person name="John U."/>
            <person name="Richards T."/>
            <person name="Worden A.Z."/>
            <person name="Zhang X."/>
            <person name="Grigoriev I.V."/>
            <person name="Allen A.E."/>
            <person name="Bidle K."/>
            <person name="Borodovsky M."/>
            <person name="Bowler C."/>
            <person name="Brownlee C."/>
            <person name="Cock J.M."/>
            <person name="Elias M."/>
            <person name="Gladyshev V.N."/>
            <person name="Groth M."/>
            <person name="Guda C."/>
            <person name="Hadaegh A."/>
            <person name="Iglesias-Rodriguez M.D."/>
            <person name="Jenkins J."/>
            <person name="Jones B.M."/>
            <person name="Lawson T."/>
            <person name="Leese F."/>
            <person name="Lindquist E."/>
            <person name="Lobanov A."/>
            <person name="Lomsadze A."/>
            <person name="Malik S.B."/>
            <person name="Marsh M.E."/>
            <person name="Mackinder L."/>
            <person name="Mock T."/>
            <person name="Mueller-Roeber B."/>
            <person name="Pagarete A."/>
            <person name="Parker M."/>
            <person name="Probert I."/>
            <person name="Quesneville H."/>
            <person name="Raines C."/>
            <person name="Rensing S.A."/>
            <person name="Riano-Pachon D.M."/>
            <person name="Richier S."/>
            <person name="Rokitta S."/>
            <person name="Shiraiwa Y."/>
            <person name="Soanes D.M."/>
            <person name="van der Giezen M."/>
            <person name="Wahlund T.M."/>
            <person name="Williams B."/>
            <person name="Wilson W."/>
            <person name="Wolfe G."/>
            <person name="Wurch L.L."/>
        </authorList>
    </citation>
    <scope>NUCLEOTIDE SEQUENCE</scope>
</reference>
<dbReference type="GO" id="GO:0032259">
    <property type="term" value="P:methylation"/>
    <property type="evidence" value="ECO:0007669"/>
    <property type="project" value="UniProtKB-KW"/>
</dbReference>
<dbReference type="InterPro" id="IPR029063">
    <property type="entry name" value="SAM-dependent_MTases_sf"/>
</dbReference>
<dbReference type="InterPro" id="IPR051419">
    <property type="entry name" value="Lys/N-term_MeTrsfase_sf"/>
</dbReference>
<evidence type="ECO:0000256" key="3">
    <source>
        <dbReference type="ARBA" id="ARBA00022679"/>
    </source>
</evidence>
<comment type="similarity">
    <text evidence="1">Belongs to the methyltransferase superfamily.</text>
</comment>
<dbReference type="HOGENOM" id="CLU_629196_0_0_1"/>
<dbReference type="InterPro" id="IPR013216">
    <property type="entry name" value="Methyltransf_11"/>
</dbReference>
<dbReference type="Pfam" id="PF22784">
    <property type="entry name" value="PTP-SAK"/>
    <property type="match status" value="1"/>
</dbReference>
<dbReference type="Gene3D" id="3.40.50.150">
    <property type="entry name" value="Vaccinia Virus protein VP39"/>
    <property type="match status" value="1"/>
</dbReference>
<dbReference type="PROSITE" id="PS00383">
    <property type="entry name" value="TYR_PHOSPHATASE_1"/>
    <property type="match status" value="1"/>
</dbReference>
<evidence type="ECO:0000256" key="2">
    <source>
        <dbReference type="ARBA" id="ARBA00022603"/>
    </source>
</evidence>
<evidence type="ECO:0000259" key="5">
    <source>
        <dbReference type="PROSITE" id="PS50056"/>
    </source>
</evidence>
<evidence type="ECO:0000256" key="1">
    <source>
        <dbReference type="ARBA" id="ARBA00008361"/>
    </source>
</evidence>
<dbReference type="InterPro" id="IPR029021">
    <property type="entry name" value="Prot-tyrosine_phosphatase-like"/>
</dbReference>
<sequence>MRLSRLLWTLPLAPPPLRLRSPCMAGNKYGRKDYWDDLYRGSGSDGLPAEAFSWYCGWSELEPFWSELVASGTPRVLVPGMGNDRSLVELYDAGWRDVTAFDYSEDAVTRARALVGRRDVRLLCADATALPFADASFDAVLDKGTLDAVGIAGDTRLQEAVAELTRTTAAGGVVVTVSRALEPSSLLSAFTGQDWKVERDGGLHVAEGGEVSTDLAAGLFAWRRLPEGPRRESLRAPLPALCSLDDATAVAAQHACTSFASWLVPGRVLVGRYPGSCPSRPCTAAEQRERAELPPQEEAAAWPPGGVAGQSGNAVAPQTARFQPYRADAPEGAQFLHFPIPDRGVADSPEALDGLVSELSRRALDGQVLYIHCWGGRGRTGMVAACLLGSLYRYVGAEEALQRVQRCLSLREAGCRSPETEAQVEAVREWFKRKRP</sequence>
<dbReference type="InterPro" id="IPR057023">
    <property type="entry name" value="PTP-SAK"/>
</dbReference>
<dbReference type="PaxDb" id="2903-EOD12187"/>
<dbReference type="PANTHER" id="PTHR12176">
    <property type="entry name" value="SAM-DEPENDENT METHYLTRANSFERASE SUPERFAMILY PROTEIN"/>
    <property type="match status" value="1"/>
</dbReference>
<feature type="domain" description="Tyrosine specific protein phosphatases" evidence="5">
    <location>
        <begin position="350"/>
        <end position="406"/>
    </location>
</feature>
<evidence type="ECO:0000313" key="6">
    <source>
        <dbReference type="EnsemblProtists" id="EOD12187"/>
    </source>
</evidence>
<dbReference type="Proteomes" id="UP000013827">
    <property type="component" value="Unassembled WGS sequence"/>
</dbReference>
<reference evidence="6" key="2">
    <citation type="submission" date="2024-10" db="UniProtKB">
        <authorList>
            <consortium name="EnsemblProtists"/>
        </authorList>
    </citation>
    <scope>IDENTIFICATION</scope>
</reference>
<accession>A0A0D3ILQ2</accession>
<dbReference type="GeneID" id="17258228"/>
<keyword evidence="7" id="KW-1185">Reference proteome</keyword>
<name>A0A0D3ILQ2_EMIH1</name>
<dbReference type="SUPFAM" id="SSF53335">
    <property type="entry name" value="S-adenosyl-L-methionine-dependent methyltransferases"/>
    <property type="match status" value="1"/>
</dbReference>
<dbReference type="eggNOG" id="KOG2352">
    <property type="taxonomic scope" value="Eukaryota"/>
</dbReference>
<keyword evidence="2" id="KW-0489">Methyltransferase</keyword>
<dbReference type="EnsemblProtists" id="EOD12187">
    <property type="protein sequence ID" value="EOD12187"/>
    <property type="gene ID" value="EMIHUDRAFT_104448"/>
</dbReference>
<evidence type="ECO:0000313" key="7">
    <source>
        <dbReference type="Proteomes" id="UP000013827"/>
    </source>
</evidence>
<dbReference type="RefSeq" id="XP_005764616.1">
    <property type="nucleotide sequence ID" value="XM_005764559.1"/>
</dbReference>
<dbReference type="InterPro" id="IPR016130">
    <property type="entry name" value="Tyr_Pase_AS"/>
</dbReference>
<dbReference type="PROSITE" id="PS50056">
    <property type="entry name" value="TYR_PHOSPHATASE_2"/>
    <property type="match status" value="1"/>
</dbReference>
<organism evidence="6 7">
    <name type="scientific">Emiliania huxleyi (strain CCMP1516)</name>
    <dbReference type="NCBI Taxonomy" id="280463"/>
    <lineage>
        <taxon>Eukaryota</taxon>
        <taxon>Haptista</taxon>
        <taxon>Haptophyta</taxon>
        <taxon>Prymnesiophyceae</taxon>
        <taxon>Isochrysidales</taxon>
        <taxon>Noelaerhabdaceae</taxon>
        <taxon>Emiliania</taxon>
    </lineage>
</organism>
<dbReference type="CDD" id="cd02440">
    <property type="entry name" value="AdoMet_MTases"/>
    <property type="match status" value="1"/>
</dbReference>
<evidence type="ECO:0000256" key="4">
    <source>
        <dbReference type="ARBA" id="ARBA00022801"/>
    </source>
</evidence>
<dbReference type="SUPFAM" id="SSF52799">
    <property type="entry name" value="(Phosphotyrosine protein) phosphatases II"/>
    <property type="match status" value="1"/>
</dbReference>
<protein>
    <recommendedName>
        <fullName evidence="5">Tyrosine specific protein phosphatases domain-containing protein</fullName>
    </recommendedName>
</protein>
<dbReference type="Pfam" id="PF08241">
    <property type="entry name" value="Methyltransf_11"/>
    <property type="match status" value="1"/>
</dbReference>
<dbReference type="GO" id="GO:0016791">
    <property type="term" value="F:phosphatase activity"/>
    <property type="evidence" value="ECO:0007669"/>
    <property type="project" value="UniProtKB-ARBA"/>
</dbReference>
<keyword evidence="4" id="KW-0378">Hydrolase</keyword>
<proteinExistence type="inferred from homology"/>
<keyword evidence="3" id="KW-0808">Transferase</keyword>
<dbReference type="AlphaFoldDB" id="A0A0D3ILQ2"/>
<dbReference type="PANTHER" id="PTHR12176:SF80">
    <property type="entry name" value="EEF1A LYSINE METHYLTRANSFERASE 4"/>
    <property type="match status" value="1"/>
</dbReference>
<dbReference type="GO" id="GO:0008757">
    <property type="term" value="F:S-adenosylmethionine-dependent methyltransferase activity"/>
    <property type="evidence" value="ECO:0007669"/>
    <property type="project" value="InterPro"/>
</dbReference>
<dbReference type="KEGG" id="ehx:EMIHUDRAFT_104448"/>
<dbReference type="Gene3D" id="3.90.190.10">
    <property type="entry name" value="Protein tyrosine phosphatase superfamily"/>
    <property type="match status" value="1"/>
</dbReference>
<dbReference type="InterPro" id="IPR000387">
    <property type="entry name" value="Tyr_Pase_dom"/>
</dbReference>